<feature type="compositionally biased region" description="Basic residues" evidence="1">
    <location>
        <begin position="229"/>
        <end position="240"/>
    </location>
</feature>
<feature type="compositionally biased region" description="Basic and acidic residues" evidence="1">
    <location>
        <begin position="94"/>
        <end position="111"/>
    </location>
</feature>
<feature type="compositionally biased region" description="Basic residues" evidence="1">
    <location>
        <begin position="112"/>
        <end position="123"/>
    </location>
</feature>
<gene>
    <name evidence="2" type="ORF">BDA96_10G170100</name>
</gene>
<comment type="caution">
    <text evidence="2">The sequence shown here is derived from an EMBL/GenBank/DDBJ whole genome shotgun (WGS) entry which is preliminary data.</text>
</comment>
<evidence type="ECO:0000313" key="3">
    <source>
        <dbReference type="Proteomes" id="UP000807115"/>
    </source>
</evidence>
<feature type="compositionally biased region" description="Basic residues" evidence="1">
    <location>
        <begin position="194"/>
        <end position="209"/>
    </location>
</feature>
<proteinExistence type="predicted"/>
<evidence type="ECO:0000256" key="1">
    <source>
        <dbReference type="SAM" id="MobiDB-lite"/>
    </source>
</evidence>
<evidence type="ECO:0000313" key="2">
    <source>
        <dbReference type="EMBL" id="KAG0514201.1"/>
    </source>
</evidence>
<name>A0A921Q3J3_SORBI</name>
<dbReference type="EMBL" id="CM027689">
    <property type="protein sequence ID" value="KAG0514201.1"/>
    <property type="molecule type" value="Genomic_DNA"/>
</dbReference>
<feature type="region of interest" description="Disordered" evidence="1">
    <location>
        <begin position="1"/>
        <end position="210"/>
    </location>
</feature>
<accession>A0A921Q3J3</accession>
<feature type="compositionally biased region" description="Basic residues" evidence="1">
    <location>
        <begin position="132"/>
        <end position="154"/>
    </location>
</feature>
<dbReference type="Proteomes" id="UP000807115">
    <property type="component" value="Chromosome 10"/>
</dbReference>
<reference evidence="2" key="1">
    <citation type="journal article" date="2019" name="BMC Genomics">
        <title>A new reference genome for Sorghum bicolor reveals high levels of sequence similarity between sweet and grain genotypes: implications for the genetics of sugar metabolism.</title>
        <authorList>
            <person name="Cooper E.A."/>
            <person name="Brenton Z.W."/>
            <person name="Flinn B.S."/>
            <person name="Jenkins J."/>
            <person name="Shu S."/>
            <person name="Flowers D."/>
            <person name="Luo F."/>
            <person name="Wang Y."/>
            <person name="Xia P."/>
            <person name="Barry K."/>
            <person name="Daum C."/>
            <person name="Lipzen A."/>
            <person name="Yoshinaga Y."/>
            <person name="Schmutz J."/>
            <person name="Saski C."/>
            <person name="Vermerris W."/>
            <person name="Kresovich S."/>
        </authorList>
    </citation>
    <scope>NUCLEOTIDE SEQUENCE</scope>
</reference>
<protein>
    <submittedName>
        <fullName evidence="2">Uncharacterized protein</fullName>
    </submittedName>
</protein>
<organism evidence="2 3">
    <name type="scientific">Sorghum bicolor</name>
    <name type="common">Sorghum</name>
    <name type="synonym">Sorghum vulgare</name>
    <dbReference type="NCBI Taxonomy" id="4558"/>
    <lineage>
        <taxon>Eukaryota</taxon>
        <taxon>Viridiplantae</taxon>
        <taxon>Streptophyta</taxon>
        <taxon>Embryophyta</taxon>
        <taxon>Tracheophyta</taxon>
        <taxon>Spermatophyta</taxon>
        <taxon>Magnoliopsida</taxon>
        <taxon>Liliopsida</taxon>
        <taxon>Poales</taxon>
        <taxon>Poaceae</taxon>
        <taxon>PACMAD clade</taxon>
        <taxon>Panicoideae</taxon>
        <taxon>Andropogonodae</taxon>
        <taxon>Andropogoneae</taxon>
        <taxon>Sorghinae</taxon>
        <taxon>Sorghum</taxon>
    </lineage>
</organism>
<reference evidence="2" key="2">
    <citation type="submission" date="2020-10" db="EMBL/GenBank/DDBJ databases">
        <authorList>
            <person name="Cooper E.A."/>
            <person name="Brenton Z.W."/>
            <person name="Flinn B.S."/>
            <person name="Jenkins J."/>
            <person name="Shu S."/>
            <person name="Flowers D."/>
            <person name="Luo F."/>
            <person name="Wang Y."/>
            <person name="Xia P."/>
            <person name="Barry K."/>
            <person name="Daum C."/>
            <person name="Lipzen A."/>
            <person name="Yoshinaga Y."/>
            <person name="Schmutz J."/>
            <person name="Saski C."/>
            <person name="Vermerris W."/>
            <person name="Kresovich S."/>
        </authorList>
    </citation>
    <scope>NUCLEOTIDE SEQUENCE</scope>
</reference>
<dbReference type="AlphaFoldDB" id="A0A921Q3J3"/>
<feature type="region of interest" description="Disordered" evidence="1">
    <location>
        <begin position="226"/>
        <end position="246"/>
    </location>
</feature>
<sequence>MQDRAPPLAPTHARPSSTARAHASHALRPPLAPATHAGPSSTTRAHACKTELHRSRPRMQDRAPPLAPTPCVHRSRPRHMQDRAPPLAPTPCEDQAHPRESILELYKEPSPKPHRRPLYHAHHATPPPRRPPLPRRARRRTPHRRRDSRRRAAPPRHNTDAAVSRCRRPRAPLWTSTPRPAPLVSRRVSPPDPHRRRRAAHSRATLRSHARWDERRKATWALFSVQAHSHPHRPEKRKPHGVSAHA</sequence>
<feature type="compositionally biased region" description="Basic and acidic residues" evidence="1">
    <location>
        <begin position="48"/>
        <end position="61"/>
    </location>
</feature>